<dbReference type="Proteomes" id="UP000299102">
    <property type="component" value="Unassembled WGS sequence"/>
</dbReference>
<organism evidence="2 3">
    <name type="scientific">Eumeta variegata</name>
    <name type="common">Bagworm moth</name>
    <name type="synonym">Eumeta japonica</name>
    <dbReference type="NCBI Taxonomy" id="151549"/>
    <lineage>
        <taxon>Eukaryota</taxon>
        <taxon>Metazoa</taxon>
        <taxon>Ecdysozoa</taxon>
        <taxon>Arthropoda</taxon>
        <taxon>Hexapoda</taxon>
        <taxon>Insecta</taxon>
        <taxon>Pterygota</taxon>
        <taxon>Neoptera</taxon>
        <taxon>Endopterygota</taxon>
        <taxon>Lepidoptera</taxon>
        <taxon>Glossata</taxon>
        <taxon>Ditrysia</taxon>
        <taxon>Tineoidea</taxon>
        <taxon>Psychidae</taxon>
        <taxon>Oiketicinae</taxon>
        <taxon>Eumeta</taxon>
    </lineage>
</organism>
<dbReference type="EMBL" id="BGZK01000011">
    <property type="protein sequence ID" value="GBP03860.1"/>
    <property type="molecule type" value="Genomic_DNA"/>
</dbReference>
<comment type="caution">
    <text evidence="2">The sequence shown here is derived from an EMBL/GenBank/DDBJ whole genome shotgun (WGS) entry which is preliminary data.</text>
</comment>
<accession>A0A4C1SRN5</accession>
<feature type="region of interest" description="Disordered" evidence="1">
    <location>
        <begin position="90"/>
        <end position="113"/>
    </location>
</feature>
<protein>
    <submittedName>
        <fullName evidence="2">Uncharacterized protein</fullName>
    </submittedName>
</protein>
<sequence length="127" mass="13611">MDTRNLRGVTCTLPAFKIGTGPFLEDPLVKWELARASGPDIVTQEAASDSSAAVAIVPSAHQNAPKLVEKVESWLESQQFAAPIEIAMTSAPHPNISKPNENPTRNDSGVTRHPVRFLHSLTVSGST</sequence>
<reference evidence="2 3" key="1">
    <citation type="journal article" date="2019" name="Commun. Biol.">
        <title>The bagworm genome reveals a unique fibroin gene that provides high tensile strength.</title>
        <authorList>
            <person name="Kono N."/>
            <person name="Nakamura H."/>
            <person name="Ohtoshi R."/>
            <person name="Tomita M."/>
            <person name="Numata K."/>
            <person name="Arakawa K."/>
        </authorList>
    </citation>
    <scope>NUCLEOTIDE SEQUENCE [LARGE SCALE GENOMIC DNA]</scope>
</reference>
<feature type="compositionally biased region" description="Polar residues" evidence="1">
    <location>
        <begin position="97"/>
        <end position="109"/>
    </location>
</feature>
<evidence type="ECO:0000256" key="1">
    <source>
        <dbReference type="SAM" id="MobiDB-lite"/>
    </source>
</evidence>
<dbReference type="AlphaFoldDB" id="A0A4C1SRN5"/>
<name>A0A4C1SRN5_EUMVA</name>
<keyword evidence="3" id="KW-1185">Reference proteome</keyword>
<evidence type="ECO:0000313" key="3">
    <source>
        <dbReference type="Proteomes" id="UP000299102"/>
    </source>
</evidence>
<gene>
    <name evidence="2" type="ORF">EVAR_2545_1</name>
</gene>
<evidence type="ECO:0000313" key="2">
    <source>
        <dbReference type="EMBL" id="GBP03860.1"/>
    </source>
</evidence>
<proteinExistence type="predicted"/>